<evidence type="ECO:0000313" key="3">
    <source>
        <dbReference type="Proteomes" id="UP000450676"/>
    </source>
</evidence>
<dbReference type="Gene3D" id="3.20.80.10">
    <property type="entry name" value="Regulatory factor, effector binding domain"/>
    <property type="match status" value="1"/>
</dbReference>
<comment type="caution">
    <text evidence="2">The sequence shown here is derived from an EMBL/GenBank/DDBJ whole genome shotgun (WGS) entry which is preliminary data.</text>
</comment>
<gene>
    <name evidence="2" type="ORF">GTP77_23740</name>
</gene>
<organism evidence="2 3">
    <name type="scientific">Pseudoduganella aquatica</name>
    <dbReference type="NCBI Taxonomy" id="2660641"/>
    <lineage>
        <taxon>Bacteria</taxon>
        <taxon>Pseudomonadati</taxon>
        <taxon>Pseudomonadota</taxon>
        <taxon>Betaproteobacteria</taxon>
        <taxon>Burkholderiales</taxon>
        <taxon>Oxalobacteraceae</taxon>
        <taxon>Telluria group</taxon>
        <taxon>Pseudoduganella</taxon>
    </lineage>
</organism>
<evidence type="ECO:0000313" key="2">
    <source>
        <dbReference type="EMBL" id="MYN10341.1"/>
    </source>
</evidence>
<dbReference type="PANTHER" id="PTHR40055:SF1">
    <property type="entry name" value="TRANSCRIPTIONAL REGULATOR YGIV-RELATED"/>
    <property type="match status" value="1"/>
</dbReference>
<keyword evidence="3" id="KW-1185">Reference proteome</keyword>
<evidence type="ECO:0000259" key="1">
    <source>
        <dbReference type="SMART" id="SM00871"/>
    </source>
</evidence>
<dbReference type="Pfam" id="PF06445">
    <property type="entry name" value="GyrI-like"/>
    <property type="match status" value="1"/>
</dbReference>
<dbReference type="InterPro" id="IPR010499">
    <property type="entry name" value="AraC_E-bd"/>
</dbReference>
<dbReference type="PANTHER" id="PTHR40055">
    <property type="entry name" value="TRANSCRIPTIONAL REGULATOR YGIV-RELATED"/>
    <property type="match status" value="1"/>
</dbReference>
<dbReference type="Proteomes" id="UP000450676">
    <property type="component" value="Unassembled WGS sequence"/>
</dbReference>
<dbReference type="SUPFAM" id="SSF55136">
    <property type="entry name" value="Probable bacterial effector-binding domain"/>
    <property type="match status" value="1"/>
</dbReference>
<dbReference type="InterPro" id="IPR050908">
    <property type="entry name" value="SmbC-like"/>
</dbReference>
<dbReference type="RefSeq" id="WP_161074633.1">
    <property type="nucleotide sequence ID" value="NZ_WWCU01000036.1"/>
</dbReference>
<proteinExistence type="predicted"/>
<feature type="domain" description="AraC effector-binding" evidence="1">
    <location>
        <begin position="1"/>
        <end position="154"/>
    </location>
</feature>
<accession>A0A7X4HFL0</accession>
<name>A0A7X4HFL0_9BURK</name>
<reference evidence="2 3" key="1">
    <citation type="submission" date="2019-12" db="EMBL/GenBank/DDBJ databases">
        <title>Novel species isolated from a subtropical stream in China.</title>
        <authorList>
            <person name="Lu H."/>
        </authorList>
    </citation>
    <scope>NUCLEOTIDE SEQUENCE [LARGE SCALE GENOMIC DNA]</scope>
    <source>
        <strain evidence="2 3">FT127W</strain>
    </source>
</reference>
<dbReference type="EMBL" id="WWCU01000036">
    <property type="protein sequence ID" value="MYN10341.1"/>
    <property type="molecule type" value="Genomic_DNA"/>
</dbReference>
<dbReference type="InterPro" id="IPR029442">
    <property type="entry name" value="GyrI-like"/>
</dbReference>
<dbReference type="InterPro" id="IPR011256">
    <property type="entry name" value="Reg_factor_effector_dom_sf"/>
</dbReference>
<sequence length="154" mass="16573">MDIKAMDLPPRKVAYLRYTGPFGPAIGSFWRDVFNPWRAAHGLMARTTYGVAQDDPSTTPPERCRYDACVEVDEGYAAEAPAATAVLPGGRYAVAAYRGDASGIGAAWGAFYSQALPASGYETIPGPCFERYPADYSEDAATGVFQCELCIPIK</sequence>
<dbReference type="SMART" id="SM00871">
    <property type="entry name" value="AraC_E_bind"/>
    <property type="match status" value="1"/>
</dbReference>
<protein>
    <submittedName>
        <fullName evidence="2">AraC family transcriptional regulator</fullName>
    </submittedName>
</protein>
<dbReference type="AlphaFoldDB" id="A0A7X4HFL0"/>